<dbReference type="SUPFAM" id="SSF53244">
    <property type="entry name" value="MurD-like peptide ligases, peptide-binding domain"/>
    <property type="match status" value="1"/>
</dbReference>
<dbReference type="AlphaFoldDB" id="A0A2H0UJJ3"/>
<name>A0A2H0UJJ3_9BACT</name>
<evidence type="ECO:0000256" key="1">
    <source>
        <dbReference type="ARBA" id="ARBA00004496"/>
    </source>
</evidence>
<dbReference type="EMBL" id="PFBG01000017">
    <property type="protein sequence ID" value="PIR85965.1"/>
    <property type="molecule type" value="Genomic_DNA"/>
</dbReference>
<evidence type="ECO:0000256" key="4">
    <source>
        <dbReference type="ARBA" id="ARBA00022598"/>
    </source>
</evidence>
<dbReference type="Gene3D" id="3.40.50.720">
    <property type="entry name" value="NAD(P)-binding Rossmann-like Domain"/>
    <property type="match status" value="1"/>
</dbReference>
<protein>
    <recommendedName>
        <fullName evidence="7">Mur ligase central domain-containing protein</fullName>
    </recommendedName>
</protein>
<reference evidence="9" key="1">
    <citation type="submission" date="2017-09" db="EMBL/GenBank/DDBJ databases">
        <title>Depth-based differentiation of microbial function through sediment-hosted aquifers and enrichment of novel symbionts in the deep terrestrial subsurface.</title>
        <authorList>
            <person name="Probst A.J."/>
            <person name="Ladd B."/>
            <person name="Jarett J.K."/>
            <person name="Geller-Mcgrath D.E."/>
            <person name="Sieber C.M.K."/>
            <person name="Emerson J.B."/>
            <person name="Anantharaman K."/>
            <person name="Thomas B.C."/>
            <person name="Malmstrom R."/>
            <person name="Stieglmeier M."/>
            <person name="Klingl A."/>
            <person name="Woyke T."/>
            <person name="Ryan C.M."/>
            <person name="Banfield J.F."/>
        </authorList>
    </citation>
    <scope>NUCLEOTIDE SEQUENCE [LARGE SCALE GENOMIC DNA]</scope>
</reference>
<evidence type="ECO:0000259" key="7">
    <source>
        <dbReference type="Pfam" id="PF08245"/>
    </source>
</evidence>
<dbReference type="InterPro" id="IPR036615">
    <property type="entry name" value="Mur_ligase_C_dom_sf"/>
</dbReference>
<dbReference type="Gene3D" id="3.90.190.20">
    <property type="entry name" value="Mur ligase, C-terminal domain"/>
    <property type="match status" value="1"/>
</dbReference>
<feature type="domain" description="Mur ligase central" evidence="7">
    <location>
        <begin position="120"/>
        <end position="309"/>
    </location>
</feature>
<comment type="pathway">
    <text evidence="2">Cell wall biogenesis; peptidoglycan biosynthesis.</text>
</comment>
<dbReference type="Proteomes" id="UP000229612">
    <property type="component" value="Unassembled WGS sequence"/>
</dbReference>
<keyword evidence="3" id="KW-0963">Cytoplasm</keyword>
<sequence>MDFATYFKDKKITVMGLGLLGRGVGDAAFLAECGADLIVTDLKTEEQLAESLSKLKDFSNIKYTLGEHKLEDFEGRDMILVAAGVPFDSQYLAHARSGGITLTQSAALFAELSKVPMIGITGTRGKSTVTAMIHHVLETVTGEKVIKGGNVRGVSNLQLLKDLKEDSLAVFELDSWQLQGFGWAKISPRVAVFTSFMDDHANYYYRASERNDQKDLSISERAKIESSAYKGAMEAYFADKANIFLYQEESDVLVTTPEVFEQIKTFATGKKITLGQEVVLVDSSIIPEDAILSMPGEHNRLNASLAISACRTLGLTDDEIFDAIASFPGVEGRLELIATTESGVKIYNDNNATTPQATVVGLEAVGGDNDVVLIVGGSDKNIEVGKLPEAISQHCAHVV</sequence>
<evidence type="ECO:0000256" key="6">
    <source>
        <dbReference type="ARBA" id="ARBA00022840"/>
    </source>
</evidence>
<dbReference type="Pfam" id="PF21799">
    <property type="entry name" value="MurD-like_N"/>
    <property type="match status" value="1"/>
</dbReference>
<proteinExistence type="predicted"/>
<gene>
    <name evidence="8" type="ORF">COU14_01640</name>
</gene>
<feature type="non-terminal residue" evidence="8">
    <location>
        <position position="399"/>
    </location>
</feature>
<dbReference type="GO" id="GO:0008360">
    <property type="term" value="P:regulation of cell shape"/>
    <property type="evidence" value="ECO:0007669"/>
    <property type="project" value="InterPro"/>
</dbReference>
<comment type="subcellular location">
    <subcellularLocation>
        <location evidence="1">Cytoplasm</location>
    </subcellularLocation>
</comment>
<dbReference type="GO" id="GO:0005737">
    <property type="term" value="C:cytoplasm"/>
    <property type="evidence" value="ECO:0007669"/>
    <property type="project" value="UniProtKB-SubCell"/>
</dbReference>
<accession>A0A2H0UJJ3</accession>
<dbReference type="GO" id="GO:0051301">
    <property type="term" value="P:cell division"/>
    <property type="evidence" value="ECO:0007669"/>
    <property type="project" value="InterPro"/>
</dbReference>
<dbReference type="SUPFAM" id="SSF51984">
    <property type="entry name" value="MurCD N-terminal domain"/>
    <property type="match status" value="1"/>
</dbReference>
<dbReference type="GO" id="GO:0008764">
    <property type="term" value="F:UDP-N-acetylmuramoylalanine-D-glutamate ligase activity"/>
    <property type="evidence" value="ECO:0007669"/>
    <property type="project" value="InterPro"/>
</dbReference>
<evidence type="ECO:0000256" key="2">
    <source>
        <dbReference type="ARBA" id="ARBA00004752"/>
    </source>
</evidence>
<evidence type="ECO:0000256" key="5">
    <source>
        <dbReference type="ARBA" id="ARBA00022741"/>
    </source>
</evidence>
<dbReference type="PANTHER" id="PTHR43692">
    <property type="entry name" value="UDP-N-ACETYLMURAMOYLALANINE--D-GLUTAMATE LIGASE"/>
    <property type="match status" value="1"/>
</dbReference>
<dbReference type="Gene3D" id="3.40.1190.10">
    <property type="entry name" value="Mur-like, catalytic domain"/>
    <property type="match status" value="1"/>
</dbReference>
<dbReference type="InterPro" id="IPR013221">
    <property type="entry name" value="Mur_ligase_cen"/>
</dbReference>
<dbReference type="PANTHER" id="PTHR43692:SF1">
    <property type="entry name" value="UDP-N-ACETYLMURAMOYLALANINE--D-GLUTAMATE LIGASE"/>
    <property type="match status" value="1"/>
</dbReference>
<dbReference type="InterPro" id="IPR036565">
    <property type="entry name" value="Mur-like_cat_sf"/>
</dbReference>
<dbReference type="SUPFAM" id="SSF53623">
    <property type="entry name" value="MurD-like peptide ligases, catalytic domain"/>
    <property type="match status" value="1"/>
</dbReference>
<evidence type="ECO:0000313" key="9">
    <source>
        <dbReference type="Proteomes" id="UP000229612"/>
    </source>
</evidence>
<comment type="caution">
    <text evidence="8">The sequence shown here is derived from an EMBL/GenBank/DDBJ whole genome shotgun (WGS) entry which is preliminary data.</text>
</comment>
<keyword evidence="6" id="KW-0067">ATP-binding</keyword>
<organism evidence="8 9">
    <name type="scientific">Candidatus Kaiserbacteria bacterium CG10_big_fil_rev_8_21_14_0_10_44_10</name>
    <dbReference type="NCBI Taxonomy" id="1974606"/>
    <lineage>
        <taxon>Bacteria</taxon>
        <taxon>Candidatus Kaiseribacteriota</taxon>
    </lineage>
</organism>
<keyword evidence="5" id="KW-0547">Nucleotide-binding</keyword>
<dbReference type="Pfam" id="PF08245">
    <property type="entry name" value="Mur_ligase_M"/>
    <property type="match status" value="1"/>
</dbReference>
<evidence type="ECO:0000256" key="3">
    <source>
        <dbReference type="ARBA" id="ARBA00022490"/>
    </source>
</evidence>
<keyword evidence="4" id="KW-0436">Ligase</keyword>
<dbReference type="InterPro" id="IPR005762">
    <property type="entry name" value="MurD"/>
</dbReference>
<evidence type="ECO:0000313" key="8">
    <source>
        <dbReference type="EMBL" id="PIR85965.1"/>
    </source>
</evidence>
<dbReference type="GO" id="GO:0005524">
    <property type="term" value="F:ATP binding"/>
    <property type="evidence" value="ECO:0007669"/>
    <property type="project" value="UniProtKB-KW"/>
</dbReference>